<organism evidence="3 4">
    <name type="scientific">Epicoccum nigrum</name>
    <name type="common">Soil fungus</name>
    <name type="synonym">Epicoccum purpurascens</name>
    <dbReference type="NCBI Taxonomy" id="105696"/>
    <lineage>
        <taxon>Eukaryota</taxon>
        <taxon>Fungi</taxon>
        <taxon>Dikarya</taxon>
        <taxon>Ascomycota</taxon>
        <taxon>Pezizomycotina</taxon>
        <taxon>Dothideomycetes</taxon>
        <taxon>Pleosporomycetidae</taxon>
        <taxon>Pleosporales</taxon>
        <taxon>Pleosporineae</taxon>
        <taxon>Didymellaceae</taxon>
        <taxon>Epicoccum</taxon>
    </lineage>
</organism>
<dbReference type="AlphaFoldDB" id="A0A1Y2LRN5"/>
<protein>
    <submittedName>
        <fullName evidence="3">Uncharacterized protein</fullName>
    </submittedName>
</protein>
<keyword evidence="4" id="KW-1185">Reference proteome</keyword>
<sequence>MDVSALASSLEKFNKKQSIDTPDDSTLQSSKSTMLGDMARRMQKQRKSDGPLLFLTLVVFLFAKYNAGVVYATGKYAPKLLKQLKPVLDAEQYSQLEAWKEAARAGSLSADDRAGMKKMVEAGV</sequence>
<dbReference type="InParanoid" id="A0A1Y2LRN5"/>
<name>A0A1Y2LRN5_EPING</name>
<feature type="region of interest" description="Disordered" evidence="1">
    <location>
        <begin position="15"/>
        <end position="34"/>
    </location>
</feature>
<proteinExistence type="predicted"/>
<accession>A0A1Y2LRN5</accession>
<dbReference type="STRING" id="105696.A0A1Y2LRN5"/>
<reference evidence="3 4" key="1">
    <citation type="journal article" date="2017" name="Genome Announc.">
        <title>Genome sequence of the saprophytic ascomycete Epicoccum nigrum ICMP 19927 strain isolated from New Zealand.</title>
        <authorList>
            <person name="Fokin M."/>
            <person name="Fleetwood D."/>
            <person name="Weir B.S."/>
            <person name="Villas-Boas S.G."/>
        </authorList>
    </citation>
    <scope>NUCLEOTIDE SEQUENCE [LARGE SCALE GENOMIC DNA]</scope>
    <source>
        <strain evidence="3 4">ICMP 19927</strain>
    </source>
</reference>
<dbReference type="Proteomes" id="UP000193240">
    <property type="component" value="Unassembled WGS sequence"/>
</dbReference>
<feature type="transmembrane region" description="Helical" evidence="2">
    <location>
        <begin position="50"/>
        <end position="72"/>
    </location>
</feature>
<keyword evidence="2" id="KW-1133">Transmembrane helix</keyword>
<evidence type="ECO:0000256" key="2">
    <source>
        <dbReference type="SAM" id="Phobius"/>
    </source>
</evidence>
<gene>
    <name evidence="3" type="ORF">B5807_08272</name>
</gene>
<dbReference type="EMBL" id="KZ107852">
    <property type="protein sequence ID" value="OSS46259.1"/>
    <property type="molecule type" value="Genomic_DNA"/>
</dbReference>
<keyword evidence="2" id="KW-0472">Membrane</keyword>
<keyword evidence="2" id="KW-0812">Transmembrane</keyword>
<evidence type="ECO:0000313" key="4">
    <source>
        <dbReference type="Proteomes" id="UP000193240"/>
    </source>
</evidence>
<evidence type="ECO:0000256" key="1">
    <source>
        <dbReference type="SAM" id="MobiDB-lite"/>
    </source>
</evidence>
<feature type="compositionally biased region" description="Polar residues" evidence="1">
    <location>
        <begin position="24"/>
        <end position="33"/>
    </location>
</feature>
<evidence type="ECO:0000313" key="3">
    <source>
        <dbReference type="EMBL" id="OSS46259.1"/>
    </source>
</evidence>